<keyword evidence="2" id="KW-1185">Reference proteome</keyword>
<dbReference type="EMBL" id="JAHMHQ010000006">
    <property type="protein sequence ID" value="KAK1638854.1"/>
    <property type="molecule type" value="Genomic_DNA"/>
</dbReference>
<comment type="caution">
    <text evidence="1">The sequence shown here is derived from an EMBL/GenBank/DDBJ whole genome shotgun (WGS) entry which is preliminary data.</text>
</comment>
<dbReference type="GeneID" id="85474892"/>
<reference evidence="1" key="1">
    <citation type="submission" date="2021-06" db="EMBL/GenBank/DDBJ databases">
        <title>Comparative genomics, transcriptomics and evolutionary studies reveal genomic signatures of adaptation to plant cell wall in hemibiotrophic fungi.</title>
        <authorList>
            <consortium name="DOE Joint Genome Institute"/>
            <person name="Baroncelli R."/>
            <person name="Diaz J.F."/>
            <person name="Benocci T."/>
            <person name="Peng M."/>
            <person name="Battaglia E."/>
            <person name="Haridas S."/>
            <person name="Andreopoulos W."/>
            <person name="Labutti K."/>
            <person name="Pangilinan J."/>
            <person name="Floch G.L."/>
            <person name="Makela M.R."/>
            <person name="Henrissat B."/>
            <person name="Grigoriev I.V."/>
            <person name="Crouch J.A."/>
            <person name="De Vries R.P."/>
            <person name="Sukno S.A."/>
            <person name="Thon M.R."/>
        </authorList>
    </citation>
    <scope>NUCLEOTIDE SEQUENCE</scope>
    <source>
        <strain evidence="1">CBS 102054</strain>
    </source>
</reference>
<accession>A0AAI9ZVA0</accession>
<proteinExistence type="predicted"/>
<protein>
    <submittedName>
        <fullName evidence="1">Uncharacterized protein</fullName>
    </submittedName>
</protein>
<dbReference type="RefSeq" id="XP_060447461.1">
    <property type="nucleotide sequence ID" value="XM_060590030.1"/>
</dbReference>
<organism evidence="1 2">
    <name type="scientific">Colletotrichum phormii</name>
    <dbReference type="NCBI Taxonomy" id="359342"/>
    <lineage>
        <taxon>Eukaryota</taxon>
        <taxon>Fungi</taxon>
        <taxon>Dikarya</taxon>
        <taxon>Ascomycota</taxon>
        <taxon>Pezizomycotina</taxon>
        <taxon>Sordariomycetes</taxon>
        <taxon>Hypocreomycetidae</taxon>
        <taxon>Glomerellales</taxon>
        <taxon>Glomerellaceae</taxon>
        <taxon>Colletotrichum</taxon>
        <taxon>Colletotrichum acutatum species complex</taxon>
    </lineage>
</organism>
<dbReference type="AlphaFoldDB" id="A0AAI9ZVA0"/>
<sequence length="371" mass="42002">MSDSEARSDEGKIADSIWGPCESDQVASARGRRLAGFLTYCTQQRPPPCVGQPSAVDPSKEIVGAIRLLKSSPLIQKDVLLNQESTEMRNVASIESAVRMMLVTECESEGTIAMGTGNIYRWGRSETLVGYLGRVYTQSTSIDIPKDPIDHKNLRCYILTRDAGIKIQQTEKLSDHLYLNYGTRTKVLSVFSHKAFLECSRETLKATRPDLTHTVEEALSLGCLPPKLIEETLRTYNLSLLIGSARSRRGLQDWVKRENLDTSLLTGSTGLSKKDSPRTLYDLYEDFPYWTSQLARLLEEVDEPTPSTRWEIYAERRSLTGIRTSARSLRSWWPPSRGCWRPYWRQSKCGYRTVTGTRTLAKLYVDHESSM</sequence>
<dbReference type="Proteomes" id="UP001243989">
    <property type="component" value="Unassembled WGS sequence"/>
</dbReference>
<evidence type="ECO:0000313" key="2">
    <source>
        <dbReference type="Proteomes" id="UP001243989"/>
    </source>
</evidence>
<gene>
    <name evidence="1" type="ORF">BDP81DRAFT_422855</name>
</gene>
<evidence type="ECO:0000313" key="1">
    <source>
        <dbReference type="EMBL" id="KAK1638854.1"/>
    </source>
</evidence>
<name>A0AAI9ZVA0_9PEZI</name>